<proteinExistence type="inferred from homology"/>
<keyword evidence="8" id="KW-0560">Oxidoreductase</keyword>
<feature type="domain" description="Manganese/iron superoxide dismutase C-terminal" evidence="13">
    <location>
        <begin position="137"/>
        <end position="255"/>
    </location>
</feature>
<protein>
    <recommendedName>
        <fullName evidence="4">superoxide dismutase</fullName>
        <ecNumber evidence="4">1.15.1.1</ecNumber>
    </recommendedName>
</protein>
<evidence type="ECO:0000256" key="2">
    <source>
        <dbReference type="ARBA" id="ARBA00004229"/>
    </source>
</evidence>
<dbReference type="EMBL" id="CM007384">
    <property type="protein sequence ID" value="ONK73740.1"/>
    <property type="molecule type" value="Genomic_DNA"/>
</dbReference>
<dbReference type="PROSITE" id="PS00088">
    <property type="entry name" value="SOD_MN"/>
    <property type="match status" value="1"/>
</dbReference>
<evidence type="ECO:0000256" key="11">
    <source>
        <dbReference type="SAM" id="MobiDB-lite"/>
    </source>
</evidence>
<dbReference type="Gene3D" id="1.10.287.990">
    <property type="entry name" value="Fe,Mn superoxide dismutase (SOD) domain"/>
    <property type="match status" value="1"/>
</dbReference>
<evidence type="ECO:0000259" key="13">
    <source>
        <dbReference type="Pfam" id="PF02777"/>
    </source>
</evidence>
<dbReference type="Gramene" id="ONK73740">
    <property type="protein sequence ID" value="ONK73740"/>
    <property type="gene ID" value="A4U43_C04F34770"/>
</dbReference>
<feature type="domain" description="Manganese/iron superoxide dismutase N-terminal" evidence="12">
    <location>
        <begin position="47"/>
        <end position="130"/>
    </location>
</feature>
<dbReference type="GO" id="GO:0042644">
    <property type="term" value="C:chloroplast nucleoid"/>
    <property type="evidence" value="ECO:0007669"/>
    <property type="project" value="TreeGrafter"/>
</dbReference>
<evidence type="ECO:0000256" key="1">
    <source>
        <dbReference type="ARBA" id="ARBA00001962"/>
    </source>
</evidence>
<dbReference type="GO" id="GO:0046872">
    <property type="term" value="F:metal ion binding"/>
    <property type="evidence" value="ECO:0007669"/>
    <property type="project" value="UniProtKB-KW"/>
</dbReference>
<dbReference type="PRINTS" id="PR01703">
    <property type="entry name" value="MNSODISMTASE"/>
</dbReference>
<feature type="region of interest" description="Disordered" evidence="11">
    <location>
        <begin position="262"/>
        <end position="298"/>
    </location>
</feature>
<dbReference type="InterPro" id="IPR019833">
    <property type="entry name" value="Mn/Fe_SOD_BS"/>
</dbReference>
<dbReference type="PANTHER" id="PTHR42769:SF3">
    <property type="entry name" value="SUPEROXIDE DISMUTASE [FE] 2, CHLOROPLASTIC"/>
    <property type="match status" value="1"/>
</dbReference>
<dbReference type="InterPro" id="IPR036324">
    <property type="entry name" value="Mn/Fe_SOD_N_sf"/>
</dbReference>
<dbReference type="FunFam" id="1.10.287.990:FF:000002">
    <property type="entry name" value="Superoxide dismutase"/>
    <property type="match status" value="1"/>
</dbReference>
<dbReference type="OrthoDB" id="239262at2759"/>
<evidence type="ECO:0000256" key="6">
    <source>
        <dbReference type="ARBA" id="ARBA00022640"/>
    </source>
</evidence>
<dbReference type="OMA" id="KIYQGHD"/>
<dbReference type="Pfam" id="PF00081">
    <property type="entry name" value="Sod_Fe_N"/>
    <property type="match status" value="1"/>
</dbReference>
<comment type="subcellular location">
    <subcellularLocation>
        <location evidence="2">Plastid</location>
        <location evidence="2">Chloroplast</location>
    </subcellularLocation>
</comment>
<dbReference type="InterPro" id="IPR019831">
    <property type="entry name" value="Mn/Fe_SOD_N"/>
</dbReference>
<dbReference type="InterPro" id="IPR019832">
    <property type="entry name" value="Mn/Fe_SOD_C"/>
</dbReference>
<dbReference type="InterPro" id="IPR036314">
    <property type="entry name" value="SOD_C_sf"/>
</dbReference>
<name>A0A5P1FB38_ASPOF</name>
<keyword evidence="7" id="KW-0479">Metal-binding</keyword>
<dbReference type="PANTHER" id="PTHR42769">
    <property type="entry name" value="SUPEROXIDE DISMUTASE"/>
    <property type="match status" value="1"/>
</dbReference>
<evidence type="ECO:0000313" key="15">
    <source>
        <dbReference type="Proteomes" id="UP000243459"/>
    </source>
</evidence>
<gene>
    <name evidence="14" type="ORF">A4U43_C04F34770</name>
</gene>
<evidence type="ECO:0000256" key="4">
    <source>
        <dbReference type="ARBA" id="ARBA00012682"/>
    </source>
</evidence>
<dbReference type="Gene3D" id="3.55.40.20">
    <property type="entry name" value="Iron/manganese superoxide dismutase, C-terminal domain"/>
    <property type="match status" value="1"/>
</dbReference>
<evidence type="ECO:0000256" key="3">
    <source>
        <dbReference type="ARBA" id="ARBA00008714"/>
    </source>
</evidence>
<dbReference type="GO" id="GO:0004784">
    <property type="term" value="F:superoxide dismutase activity"/>
    <property type="evidence" value="ECO:0007669"/>
    <property type="project" value="UniProtKB-EC"/>
</dbReference>
<keyword evidence="15" id="KW-1185">Reference proteome</keyword>
<dbReference type="AlphaFoldDB" id="A0A5P1FB38"/>
<evidence type="ECO:0000256" key="5">
    <source>
        <dbReference type="ARBA" id="ARBA00022528"/>
    </source>
</evidence>
<dbReference type="InterPro" id="IPR001189">
    <property type="entry name" value="Mn/Fe_SOD"/>
</dbReference>
<evidence type="ECO:0000259" key="12">
    <source>
        <dbReference type="Pfam" id="PF00081"/>
    </source>
</evidence>
<evidence type="ECO:0000256" key="9">
    <source>
        <dbReference type="ARBA" id="ARBA00023004"/>
    </source>
</evidence>
<comment type="cofactor">
    <cofactor evidence="1">
        <name>Fe cation</name>
        <dbReference type="ChEBI" id="CHEBI:24875"/>
    </cofactor>
</comment>
<keyword evidence="9" id="KW-0408">Iron</keyword>
<comment type="catalytic activity">
    <reaction evidence="10">
        <text>2 superoxide + 2 H(+) = H2O2 + O2</text>
        <dbReference type="Rhea" id="RHEA:20696"/>
        <dbReference type="ChEBI" id="CHEBI:15378"/>
        <dbReference type="ChEBI" id="CHEBI:15379"/>
        <dbReference type="ChEBI" id="CHEBI:16240"/>
        <dbReference type="ChEBI" id="CHEBI:18421"/>
        <dbReference type="EC" id="1.15.1.1"/>
    </reaction>
</comment>
<dbReference type="SUPFAM" id="SSF54719">
    <property type="entry name" value="Fe,Mn superoxide dismutase (SOD), C-terminal domain"/>
    <property type="match status" value="1"/>
</dbReference>
<evidence type="ECO:0000313" key="14">
    <source>
        <dbReference type="EMBL" id="ONK73740.1"/>
    </source>
</evidence>
<dbReference type="GO" id="GO:0009416">
    <property type="term" value="P:response to light stimulus"/>
    <property type="evidence" value="ECO:0007669"/>
    <property type="project" value="UniProtKB-ARBA"/>
</dbReference>
<organism evidence="14 15">
    <name type="scientific">Asparagus officinalis</name>
    <name type="common">Garden asparagus</name>
    <dbReference type="NCBI Taxonomy" id="4686"/>
    <lineage>
        <taxon>Eukaryota</taxon>
        <taxon>Viridiplantae</taxon>
        <taxon>Streptophyta</taxon>
        <taxon>Embryophyta</taxon>
        <taxon>Tracheophyta</taxon>
        <taxon>Spermatophyta</taxon>
        <taxon>Magnoliopsida</taxon>
        <taxon>Liliopsida</taxon>
        <taxon>Asparagales</taxon>
        <taxon>Asparagaceae</taxon>
        <taxon>Asparagoideae</taxon>
        <taxon>Asparagus</taxon>
    </lineage>
</organism>
<evidence type="ECO:0000256" key="7">
    <source>
        <dbReference type="ARBA" id="ARBA00022723"/>
    </source>
</evidence>
<evidence type="ECO:0000256" key="10">
    <source>
        <dbReference type="ARBA" id="ARBA00049204"/>
    </source>
</evidence>
<evidence type="ECO:0000256" key="8">
    <source>
        <dbReference type="ARBA" id="ARBA00023002"/>
    </source>
</evidence>
<feature type="compositionally biased region" description="Acidic residues" evidence="11">
    <location>
        <begin position="272"/>
        <end position="298"/>
    </location>
</feature>
<reference evidence="15" key="1">
    <citation type="journal article" date="2017" name="Nat. Commun.">
        <title>The asparagus genome sheds light on the origin and evolution of a young Y chromosome.</title>
        <authorList>
            <person name="Harkess A."/>
            <person name="Zhou J."/>
            <person name="Xu C."/>
            <person name="Bowers J.E."/>
            <person name="Van der Hulst R."/>
            <person name="Ayyampalayam S."/>
            <person name="Mercati F."/>
            <person name="Riccardi P."/>
            <person name="McKain M.R."/>
            <person name="Kakrana A."/>
            <person name="Tang H."/>
            <person name="Ray J."/>
            <person name="Groenendijk J."/>
            <person name="Arikit S."/>
            <person name="Mathioni S.M."/>
            <person name="Nakano M."/>
            <person name="Shan H."/>
            <person name="Telgmann-Rauber A."/>
            <person name="Kanno A."/>
            <person name="Yue Z."/>
            <person name="Chen H."/>
            <person name="Li W."/>
            <person name="Chen Y."/>
            <person name="Xu X."/>
            <person name="Zhang Y."/>
            <person name="Luo S."/>
            <person name="Chen H."/>
            <person name="Gao J."/>
            <person name="Mao Z."/>
            <person name="Pires J.C."/>
            <person name="Luo M."/>
            <person name="Kudrna D."/>
            <person name="Wing R.A."/>
            <person name="Meyers B.C."/>
            <person name="Yi K."/>
            <person name="Kong H."/>
            <person name="Lavrijsen P."/>
            <person name="Sunseri F."/>
            <person name="Falavigna A."/>
            <person name="Ye Y."/>
            <person name="Leebens-Mack J.H."/>
            <person name="Chen G."/>
        </authorList>
    </citation>
    <scope>NUCLEOTIDE SEQUENCE [LARGE SCALE GENOMIC DNA]</scope>
    <source>
        <strain evidence="15">cv. DH0086</strain>
    </source>
</reference>
<dbReference type="SUPFAM" id="SSF46609">
    <property type="entry name" value="Fe,Mn superoxide dismutase (SOD), N-terminal domain"/>
    <property type="match status" value="1"/>
</dbReference>
<accession>A0A5P1FB38</accession>
<comment type="similarity">
    <text evidence="3">Belongs to the iron/manganese superoxide dismutase family.</text>
</comment>
<dbReference type="FunFam" id="3.55.40.20:FF:000005">
    <property type="entry name" value="Superoxide dismutase"/>
    <property type="match status" value="1"/>
</dbReference>
<dbReference type="EC" id="1.15.1.1" evidence="4"/>
<dbReference type="Proteomes" id="UP000243459">
    <property type="component" value="Chromosome 4"/>
</dbReference>
<keyword evidence="6" id="KW-0934">Plastid</keyword>
<sequence>MATSLCCGLHTTPPGSPQLHQWKLSKKKGRCPSLNRVKSATVTSKLELSPLPYLMNSLEPYMSSETLEQHWGRHQRAHVESLNEQIEGTGFEEMSLEDIVVASYNKGDPHPSFKHAAQIWNHDFFWNSMKPGGGGKPSGVLLELIERDFGSFEGMLRELKRAASTQFGSGWAWLVYKANRLDVENAVNPCPTEEDNKLVVAKSPNAVNPLVWDYSPLLGIDVWEHAYYLDYENRRADYVSVFLEKLVSWEVVSSRLEMAMAQASGRGKQGDGNEEDEMSDGEAVEMYLDSESDDSDAE</sequence>
<dbReference type="Pfam" id="PF02777">
    <property type="entry name" value="Sod_Fe_C"/>
    <property type="match status" value="1"/>
</dbReference>
<keyword evidence="5" id="KW-0150">Chloroplast</keyword>